<dbReference type="PANTHER" id="PTHR43483:SF3">
    <property type="entry name" value="MEMBRANE TRANSPORTER PROTEIN HI_0806-RELATED"/>
    <property type="match status" value="1"/>
</dbReference>
<organism evidence="6 7">
    <name type="scientific">Ramlibacter pinisoli</name>
    <dbReference type="NCBI Taxonomy" id="2682844"/>
    <lineage>
        <taxon>Bacteria</taxon>
        <taxon>Pseudomonadati</taxon>
        <taxon>Pseudomonadota</taxon>
        <taxon>Betaproteobacteria</taxon>
        <taxon>Burkholderiales</taxon>
        <taxon>Comamonadaceae</taxon>
        <taxon>Ramlibacter</taxon>
    </lineage>
</organism>
<feature type="transmembrane region" description="Helical" evidence="5">
    <location>
        <begin position="87"/>
        <end position="106"/>
    </location>
</feature>
<comment type="subcellular location">
    <subcellularLocation>
        <location evidence="5">Cell membrane</location>
        <topology evidence="5">Multi-pass membrane protein</topology>
    </subcellularLocation>
    <subcellularLocation>
        <location evidence="1">Membrane</location>
        <topology evidence="1">Multi-pass membrane protein</topology>
    </subcellularLocation>
</comment>
<dbReference type="RefSeq" id="WP_157399812.1">
    <property type="nucleotide sequence ID" value="NZ_WSEL01000009.1"/>
</dbReference>
<evidence type="ECO:0000256" key="4">
    <source>
        <dbReference type="ARBA" id="ARBA00023136"/>
    </source>
</evidence>
<name>A0A6N8IXR5_9BURK</name>
<dbReference type="PANTHER" id="PTHR43483">
    <property type="entry name" value="MEMBRANE TRANSPORTER PROTEIN HI_0806-RELATED"/>
    <property type="match status" value="1"/>
</dbReference>
<evidence type="ECO:0000256" key="2">
    <source>
        <dbReference type="ARBA" id="ARBA00022692"/>
    </source>
</evidence>
<dbReference type="Proteomes" id="UP000469385">
    <property type="component" value="Unassembled WGS sequence"/>
</dbReference>
<reference evidence="6 7" key="1">
    <citation type="submission" date="2019-12" db="EMBL/GenBank/DDBJ databases">
        <authorList>
            <person name="Huq M.A."/>
        </authorList>
    </citation>
    <scope>NUCLEOTIDE SEQUENCE [LARGE SCALE GENOMIC DNA]</scope>
    <source>
        <strain evidence="6 7">MAH-25</strain>
    </source>
</reference>
<feature type="transmembrane region" description="Helical" evidence="5">
    <location>
        <begin position="20"/>
        <end position="44"/>
    </location>
</feature>
<protein>
    <recommendedName>
        <fullName evidence="5">Probable membrane transporter protein</fullName>
    </recommendedName>
</protein>
<evidence type="ECO:0000256" key="1">
    <source>
        <dbReference type="ARBA" id="ARBA00004141"/>
    </source>
</evidence>
<dbReference type="AlphaFoldDB" id="A0A6N8IXR5"/>
<feature type="transmembrane region" description="Helical" evidence="5">
    <location>
        <begin position="254"/>
        <end position="271"/>
    </location>
</feature>
<evidence type="ECO:0000313" key="6">
    <source>
        <dbReference type="EMBL" id="MVQ31801.1"/>
    </source>
</evidence>
<gene>
    <name evidence="6" type="ORF">GON04_20255</name>
</gene>
<feature type="transmembrane region" description="Helical" evidence="5">
    <location>
        <begin position="224"/>
        <end position="242"/>
    </location>
</feature>
<keyword evidence="4 5" id="KW-0472">Membrane</keyword>
<feature type="transmembrane region" description="Helical" evidence="5">
    <location>
        <begin position="113"/>
        <end position="131"/>
    </location>
</feature>
<keyword evidence="3 5" id="KW-1133">Transmembrane helix</keyword>
<dbReference type="Pfam" id="PF01925">
    <property type="entry name" value="TauE"/>
    <property type="match status" value="1"/>
</dbReference>
<proteinExistence type="inferred from homology"/>
<accession>A0A6N8IXR5</accession>
<sequence>MVAGLDPALILELLSLGVVAGFLAGLLGIGGGLVLVPCLTLLLAGMHIGVDVAVKVAIATSMAVVLFTSASSALAHHRRGSVRWTTVARLAPGIVIGSIASSLGAFTYARGAVLALLFAALVLVSSVHMVVERPAAAQRQLPGAAGQAGAGAAIGFVSGLAGAGGGFVSVPWMTWYGVPMRNAVATSAALGVPIAAVNVVGYVASGAHAAGLPPGSAGYVWVPAWLAVAAASIAMAPLGARAAHAVPAPGLRKLFSALLMVLSVSMAYKALAD</sequence>
<comment type="similarity">
    <text evidence="5">Belongs to the 4-toluene sulfonate uptake permease (TSUP) (TC 2.A.102) family.</text>
</comment>
<feature type="transmembrane region" description="Helical" evidence="5">
    <location>
        <begin position="184"/>
        <end position="204"/>
    </location>
</feature>
<comment type="caution">
    <text evidence="6">The sequence shown here is derived from an EMBL/GenBank/DDBJ whole genome shotgun (WGS) entry which is preliminary data.</text>
</comment>
<keyword evidence="2 5" id="KW-0812">Transmembrane</keyword>
<evidence type="ECO:0000256" key="3">
    <source>
        <dbReference type="ARBA" id="ARBA00022989"/>
    </source>
</evidence>
<keyword evidence="7" id="KW-1185">Reference proteome</keyword>
<dbReference type="EMBL" id="WSEL01000009">
    <property type="protein sequence ID" value="MVQ31801.1"/>
    <property type="molecule type" value="Genomic_DNA"/>
</dbReference>
<keyword evidence="5" id="KW-1003">Cell membrane</keyword>
<feature type="transmembrane region" description="Helical" evidence="5">
    <location>
        <begin position="56"/>
        <end position="75"/>
    </location>
</feature>
<evidence type="ECO:0000313" key="7">
    <source>
        <dbReference type="Proteomes" id="UP000469385"/>
    </source>
</evidence>
<dbReference type="InterPro" id="IPR002781">
    <property type="entry name" value="TM_pro_TauE-like"/>
</dbReference>
<feature type="transmembrane region" description="Helical" evidence="5">
    <location>
        <begin position="151"/>
        <end position="172"/>
    </location>
</feature>
<dbReference type="GO" id="GO:0005886">
    <property type="term" value="C:plasma membrane"/>
    <property type="evidence" value="ECO:0007669"/>
    <property type="project" value="UniProtKB-SubCell"/>
</dbReference>
<evidence type="ECO:0000256" key="5">
    <source>
        <dbReference type="RuleBase" id="RU363041"/>
    </source>
</evidence>